<dbReference type="Gene3D" id="3.10.450.50">
    <property type="match status" value="2"/>
</dbReference>
<gene>
    <name evidence="1" type="ORF">GWC95_00475</name>
</gene>
<dbReference type="EMBL" id="JAACJS010000002">
    <property type="protein sequence ID" value="NCI48374.1"/>
    <property type="molecule type" value="Genomic_DNA"/>
</dbReference>
<reference evidence="1 2" key="1">
    <citation type="submission" date="2020-01" db="EMBL/GenBank/DDBJ databases">
        <title>Genome analysis.</title>
        <authorList>
            <person name="Wu S."/>
            <person name="Wang G."/>
        </authorList>
    </citation>
    <scope>NUCLEOTIDE SEQUENCE [LARGE SCALE GENOMIC DNA]</scope>
    <source>
        <strain evidence="1 2">SYL130</strain>
    </source>
</reference>
<proteinExistence type="predicted"/>
<evidence type="ECO:0000313" key="1">
    <source>
        <dbReference type="EMBL" id="NCI48374.1"/>
    </source>
</evidence>
<name>A0ABW9ZMT6_9BACT</name>
<dbReference type="InterPro" id="IPR032710">
    <property type="entry name" value="NTF2-like_dom_sf"/>
</dbReference>
<comment type="caution">
    <text evidence="1">The sequence shown here is derived from an EMBL/GenBank/DDBJ whole genome shotgun (WGS) entry which is preliminary data.</text>
</comment>
<accession>A0ABW9ZMT6</accession>
<sequence>MKKHLVLLSATTLLAASAYSQKTIKGLIGAERAFASFTESHTIREGFLQFLDSTGLIFSRGNAINAFEAFGKQKAGPAVLSWEPAFAIISASGELGVTTGPFTVKASVADTVSGRGNFSSVWKVNGAGDWKNMVDLGVNYTKKAGAVQQVQEIVLAKQVIPRISFSEIMEMDNKFNQAIKEKSGNILLTQLSADSWLNAEGETPVIGTNLITNFLLHIPEAIAFTPNAGGISSSGDLAYVYGTVQNGTKKENYLRVWANRNKKWRVVLQTIKW</sequence>
<protein>
    <submittedName>
        <fullName evidence="1">Nuclear transport factor 2 family protein</fullName>
    </submittedName>
</protein>
<keyword evidence="2" id="KW-1185">Reference proteome</keyword>
<evidence type="ECO:0000313" key="2">
    <source>
        <dbReference type="Proteomes" id="UP000753802"/>
    </source>
</evidence>
<dbReference type="Proteomes" id="UP000753802">
    <property type="component" value="Unassembled WGS sequence"/>
</dbReference>
<organism evidence="1 2">
    <name type="scientific">Sediminibacterium roseum</name>
    <dbReference type="NCBI Taxonomy" id="1978412"/>
    <lineage>
        <taxon>Bacteria</taxon>
        <taxon>Pseudomonadati</taxon>
        <taxon>Bacteroidota</taxon>
        <taxon>Chitinophagia</taxon>
        <taxon>Chitinophagales</taxon>
        <taxon>Chitinophagaceae</taxon>
        <taxon>Sediminibacterium</taxon>
    </lineage>
</organism>
<dbReference type="SUPFAM" id="SSF54427">
    <property type="entry name" value="NTF2-like"/>
    <property type="match status" value="1"/>
</dbReference>
<dbReference type="RefSeq" id="WP_161816706.1">
    <property type="nucleotide sequence ID" value="NZ_JAACJS010000002.1"/>
</dbReference>